<evidence type="ECO:0000313" key="5">
    <source>
        <dbReference type="Proteomes" id="UP000325313"/>
    </source>
</evidence>
<reference evidence="4 5" key="1">
    <citation type="submission" date="2019-05" db="EMBL/GenBank/DDBJ databases">
        <title>Emergence of the Ug99 lineage of the wheat stem rust pathogen through somatic hybridization.</title>
        <authorList>
            <person name="Li F."/>
            <person name="Upadhyaya N.M."/>
            <person name="Sperschneider J."/>
            <person name="Matny O."/>
            <person name="Nguyen-Phuc H."/>
            <person name="Mago R."/>
            <person name="Raley C."/>
            <person name="Miller M.E."/>
            <person name="Silverstein K.A.T."/>
            <person name="Henningsen E."/>
            <person name="Hirsch C.D."/>
            <person name="Visser B."/>
            <person name="Pretorius Z.A."/>
            <person name="Steffenson B.J."/>
            <person name="Schwessinger B."/>
            <person name="Dodds P.N."/>
            <person name="Figueroa M."/>
        </authorList>
    </citation>
    <scope>NUCLEOTIDE SEQUENCE [LARGE SCALE GENOMIC DNA]</scope>
    <source>
        <strain evidence="2">21-0</strain>
        <strain evidence="3 5">Ug99</strain>
    </source>
</reference>
<feature type="compositionally biased region" description="Basic residues" evidence="1">
    <location>
        <begin position="1"/>
        <end position="10"/>
    </location>
</feature>
<keyword evidence="4" id="KW-1185">Reference proteome</keyword>
<evidence type="ECO:0000313" key="2">
    <source>
        <dbReference type="EMBL" id="KAA1069241.1"/>
    </source>
</evidence>
<gene>
    <name evidence="2" type="ORF">PGT21_017665</name>
    <name evidence="3" type="ORF">PGTUg99_030439</name>
</gene>
<name>A0A5B0LXV7_PUCGR</name>
<dbReference type="AlphaFoldDB" id="A0A5B0LXV7"/>
<accession>A0A5B0LXV7</accession>
<comment type="caution">
    <text evidence="2">The sequence shown here is derived from an EMBL/GenBank/DDBJ whole genome shotgun (WGS) entry which is preliminary data.</text>
</comment>
<feature type="region of interest" description="Disordered" evidence="1">
    <location>
        <begin position="1"/>
        <end position="34"/>
    </location>
</feature>
<feature type="region of interest" description="Disordered" evidence="1">
    <location>
        <begin position="118"/>
        <end position="149"/>
    </location>
</feature>
<dbReference type="Proteomes" id="UP000325313">
    <property type="component" value="Unassembled WGS sequence"/>
</dbReference>
<feature type="region of interest" description="Disordered" evidence="1">
    <location>
        <begin position="74"/>
        <end position="96"/>
    </location>
</feature>
<feature type="compositionally biased region" description="Polar residues" evidence="1">
    <location>
        <begin position="23"/>
        <end position="33"/>
    </location>
</feature>
<dbReference type="OrthoDB" id="10277175at2759"/>
<sequence length="178" mass="19121">MIASKGKGKAARAGPSVGKNTEHMSMSSLTSAKASRHIVTPVNQHQVPNKDLKAIVPLTTELESEFKVLIQEPSLNDDLGGSTPIDMGRDGSPARKYLCSPSNKMVGDALSKLLFRQHKSSTGVSSDASPPRKRGPQPHQDICVEPKPQKLSHLGRIMTMDQFSTIAPSLQQTWSPGG</sequence>
<organism evidence="2 4">
    <name type="scientific">Puccinia graminis f. sp. tritici</name>
    <dbReference type="NCBI Taxonomy" id="56615"/>
    <lineage>
        <taxon>Eukaryota</taxon>
        <taxon>Fungi</taxon>
        <taxon>Dikarya</taxon>
        <taxon>Basidiomycota</taxon>
        <taxon>Pucciniomycotina</taxon>
        <taxon>Pucciniomycetes</taxon>
        <taxon>Pucciniales</taxon>
        <taxon>Pucciniaceae</taxon>
        <taxon>Puccinia</taxon>
    </lineage>
</organism>
<evidence type="ECO:0000313" key="3">
    <source>
        <dbReference type="EMBL" id="KAA1075601.1"/>
    </source>
</evidence>
<dbReference type="EMBL" id="VSWC01000183">
    <property type="protein sequence ID" value="KAA1069241.1"/>
    <property type="molecule type" value="Genomic_DNA"/>
</dbReference>
<dbReference type="EMBL" id="VDEP01000472">
    <property type="protein sequence ID" value="KAA1075601.1"/>
    <property type="molecule type" value="Genomic_DNA"/>
</dbReference>
<evidence type="ECO:0000313" key="4">
    <source>
        <dbReference type="Proteomes" id="UP000324748"/>
    </source>
</evidence>
<proteinExistence type="predicted"/>
<evidence type="ECO:0000256" key="1">
    <source>
        <dbReference type="SAM" id="MobiDB-lite"/>
    </source>
</evidence>
<protein>
    <submittedName>
        <fullName evidence="2">Uncharacterized protein</fullName>
    </submittedName>
</protein>
<dbReference type="Proteomes" id="UP000324748">
    <property type="component" value="Unassembled WGS sequence"/>
</dbReference>